<dbReference type="Proteomes" id="UP001249394">
    <property type="component" value="Chromosome"/>
</dbReference>
<keyword evidence="1" id="KW-0812">Transmembrane</keyword>
<accession>A0ABY9UCW1</accession>
<gene>
    <name evidence="2" type="ORF">RI060_26740</name>
</gene>
<evidence type="ECO:0000313" key="2">
    <source>
        <dbReference type="EMBL" id="WND20709.1"/>
    </source>
</evidence>
<evidence type="ECO:0000313" key="3">
    <source>
        <dbReference type="Proteomes" id="UP001249394"/>
    </source>
</evidence>
<keyword evidence="3" id="KW-1185">Reference proteome</keyword>
<dbReference type="EMBL" id="CP134213">
    <property type="protein sequence ID" value="WND20709.1"/>
    <property type="molecule type" value="Genomic_DNA"/>
</dbReference>
<keyword evidence="1" id="KW-0472">Membrane</keyword>
<reference evidence="2 3" key="1">
    <citation type="submission" date="2023-09" db="EMBL/GenBank/DDBJ databases">
        <title>The genome sequence of Streptomyces anthocyanicus.</title>
        <authorList>
            <person name="Mo P."/>
        </authorList>
    </citation>
    <scope>NUCLEOTIDE SEQUENCE [LARGE SCALE GENOMIC DNA]</scope>
    <source>
        <strain evidence="2 3">JCM 4387</strain>
    </source>
</reference>
<feature type="transmembrane region" description="Helical" evidence="1">
    <location>
        <begin position="44"/>
        <end position="66"/>
    </location>
</feature>
<protein>
    <recommendedName>
        <fullName evidence="4">Integral membrane protein</fullName>
    </recommendedName>
</protein>
<organism evidence="2 3">
    <name type="scientific">Streptomyces violaceus</name>
    <name type="common">Streptomyces venezuelae</name>
    <dbReference type="NCBI Taxonomy" id="1936"/>
    <lineage>
        <taxon>Bacteria</taxon>
        <taxon>Bacillati</taxon>
        <taxon>Actinomycetota</taxon>
        <taxon>Actinomycetes</taxon>
        <taxon>Kitasatosporales</taxon>
        <taxon>Streptomycetaceae</taxon>
        <taxon>Streptomyces</taxon>
    </lineage>
</organism>
<feature type="transmembrane region" description="Helical" evidence="1">
    <location>
        <begin position="20"/>
        <end position="38"/>
    </location>
</feature>
<sequence>MAETGPLRFRVSAVQLSGRLLCWSLAAAMITAALDVVLDPHARWWGAAWFLPWWLACGAAVAWVVLRACEKAARRPPYGESQGDWEQAA</sequence>
<keyword evidence="1" id="KW-1133">Transmembrane helix</keyword>
<evidence type="ECO:0000256" key="1">
    <source>
        <dbReference type="SAM" id="Phobius"/>
    </source>
</evidence>
<proteinExistence type="predicted"/>
<evidence type="ECO:0008006" key="4">
    <source>
        <dbReference type="Google" id="ProtNLM"/>
    </source>
</evidence>
<name>A0ABY9UCW1_STRVL</name>